<keyword evidence="2" id="KW-1133">Transmembrane helix</keyword>
<keyword evidence="5" id="KW-1185">Reference proteome</keyword>
<dbReference type="PROSITE" id="PS50026">
    <property type="entry name" value="EGF_3"/>
    <property type="match status" value="2"/>
</dbReference>
<feature type="transmembrane region" description="Helical" evidence="2">
    <location>
        <begin position="1625"/>
        <end position="1647"/>
    </location>
</feature>
<sequence length="2016" mass="231755">MTIFNFFIFLSLIVFPYLLTGTGTSSPAPATISPNCYNGGLFVNNSKCLCQGLFEGTKCEILKCVSGGYLDSTTNRCKCPKGYVGLHCEGFIRHPKPKNIFKSDQTTLNIFIFEDCTEYYGKLGLSVFKEKLINHVKNNENKYNNFLIGYDYSQNTNNYVSKSFSQSNDFINYINTTIKPQKPNSYSCYTVNFYQTIIQLIKSSKIENSPFVIYTQHPPNDYEMYKNELENLAIAFKIRFTILFQNDLSLDGCDETEDIVSLSFSALKDLAFLSGGIFYQLNSDTPQSGIQHFLDILYNPQMVSYTMNNDCSKGITLNYQSDLFVSSGHLIIQSDTPIDMTKQIISSFNIISYSYDNKTITLSSNQMSETKPGADTLNIQNIPGKCSIQLLSLYPSSISQNGIDIYYSYIPSNIINKDGKDSGYIIMRENTQNIIHFNVEKQKHLQQFIFSPNQNNINVTKGSFVKENSNINFMNILNEGNTIFGYTLGDDTNTFSCQINERSWFVVVVEILFPGSTLYYQRYIPVKCFVPPPVTTTTTTTSTTTTQSTTLYSSTQSFISSSTVSGTSTEQTTILPTTQVPPTRTTTFGLVASCGVDYSIAMPYLNGIASLTQTNLSDTFYNNGYLFFSDNVNQTSIPTYYDSFTSFIYNVRTFKQHCVPVTVTSYIGIINSAIQMIKDDKFQKNSPLILLPTGGSILTPNSGNIIRPLIELAVAKRISIYVLVQYNLSQFKSIDMFSQLVKATNGHMFMLNHNLQLPNDLNFAQNTITDFFTNIYPNTLIQSRSITNDYSIDNYGEITITDEKDIIVTISSDALSSTPTNGYMLNVRMIDNQGNAITQSLKSFNNSNVNNQYSNYEYVIFKKLPSNTYRISLQAFIYPINQISVRIWEVVDIYNNYNFIDISYLSILSNNTLSNEIVNGPNSDNGIILHTNIFVENNHSDISNITLTFHQLIDGPSTDDILISPINFIYTSNNKELSSTKIEAIFNPIIDLRPTNLKNNINTPYPWPIYKTDIKVLFNNNKQQTYTFNTFIQGDYTEFIPNINYQDFKQGKNEQFYYCENNGYLKYDYTSNGYQCICSSNYYSGNSCEKLNQCQEVTNYPGKNDDTYRILTVVLATSNLTDSFYEDTLKLFDKFTINDIQNLWQFRLYYYNNKNLISYYIGSEFSTFQKAFKNIIQQNPTSDYVCISEIKNTLYHYLPSGVKGLVWLVTDEGIISSTPSPISTTLSTLSTPSPIDFNCPDDITNGYNQDLFYIYHENNDDDYIKNKGKYIFNGGGPLKFINSQDYVDVSYYLLQKLFSGDISTNNHLEALTNNFKVNIEQSKEAFALILGESDSQLTNPTTSIVTSKYVSIYSVKDQDSITPDLSNSFSVITTYVINGYNVDVAYLRSIIVDEPSNVPVIGNLTYALYPPPSIQDINLISDSTNAYKTERNGCSYKYTFTQQTSSNTQDKLQFKFKNTKNEEYIKVYPNNQVYNSIEVLKNQTSLPTTCRNGKYVLNTNTSSLNLYYCLCEANFRGTDCSIPICQNNGKLNGMQNDCDCSSTNYYGEFCENIILNLSNEDIIDQIDKEYIYKKIEEIQIRNGYNDLSLNVKKSSCKNYNFNYYCAFIFLFSMFLYCYTYELLSVIVSFSLCISILIIFYVSIFFVFKNIFSKNIYKLFNCIKKKNILIEYNCLELLKRHERSLFFSKIIRGNKLPDEELRNSCLCCMKKIILMLININKNEFICQKGNMIELINENVIQLYQYNDINSDLYYKKLETNSLYELLKLLSKYEFEFLSFLYFEIQGLLIVKRKEINILKRLLHILKICYDIEKMVILYDEELSSLETIYIKVSKLEINKNKIGKKIKKISKPIIIDKHKKFINDMIKSLEKEIQITRGNKIIGNEVLLRLIENIYKFIKGKKRKNRKIKEKKKLILFNNSCIKIESNLSTNSNTNYDFNCTSKNDKKILDNHKVTSKNIEKYYEEVMYKKLEAEKRILLNNQRITYFNNSIINDLKNQCFFNEKFVYDEIFFNDNKN</sequence>
<evidence type="ECO:0000256" key="1">
    <source>
        <dbReference type="PROSITE-ProRule" id="PRU00076"/>
    </source>
</evidence>
<accession>A0AAF5CZ18</accession>
<comment type="caution">
    <text evidence="1">Lacks conserved residue(s) required for the propagation of feature annotation.</text>
</comment>
<dbReference type="PROSITE" id="PS01186">
    <property type="entry name" value="EGF_2"/>
    <property type="match status" value="1"/>
</dbReference>
<dbReference type="InterPro" id="IPR009030">
    <property type="entry name" value="Growth_fac_rcpt_cys_sf"/>
</dbReference>
<evidence type="ECO:0000313" key="5">
    <source>
        <dbReference type="Proteomes" id="UP000035681"/>
    </source>
</evidence>
<feature type="domain" description="EGF-like" evidence="4">
    <location>
        <begin position="1516"/>
        <end position="1551"/>
    </location>
</feature>
<keyword evidence="1" id="KW-1015">Disulfide bond</keyword>
<keyword evidence="3" id="KW-0732">Signal</keyword>
<dbReference type="Gene3D" id="2.10.25.10">
    <property type="entry name" value="Laminin"/>
    <property type="match status" value="1"/>
</dbReference>
<proteinExistence type="predicted"/>
<feature type="signal peptide" evidence="3">
    <location>
        <begin position="1"/>
        <end position="21"/>
    </location>
</feature>
<dbReference type="InterPro" id="IPR000742">
    <property type="entry name" value="EGF"/>
</dbReference>
<keyword evidence="1" id="KW-0245">EGF-like domain</keyword>
<evidence type="ECO:0000256" key="2">
    <source>
        <dbReference type="SAM" id="Phobius"/>
    </source>
</evidence>
<feature type="transmembrane region" description="Helical" evidence="2">
    <location>
        <begin position="1601"/>
        <end position="1618"/>
    </location>
</feature>
<dbReference type="PROSITE" id="PS00022">
    <property type="entry name" value="EGF_1"/>
    <property type="match status" value="1"/>
</dbReference>
<evidence type="ECO:0000313" key="6">
    <source>
        <dbReference type="WBParaSite" id="TCONS_00004063.p1"/>
    </source>
</evidence>
<keyword evidence="2" id="KW-0812">Transmembrane</keyword>
<feature type="chain" id="PRO_5042235594" evidence="3">
    <location>
        <begin position="22"/>
        <end position="2016"/>
    </location>
</feature>
<dbReference type="SUPFAM" id="SSF57184">
    <property type="entry name" value="Growth factor receptor domain"/>
    <property type="match status" value="1"/>
</dbReference>
<dbReference type="PANTHER" id="PTHR47324">
    <property type="entry name" value="PROTEIN IRG-7-RELATED"/>
    <property type="match status" value="1"/>
</dbReference>
<dbReference type="Proteomes" id="UP000035681">
    <property type="component" value="Unplaced"/>
</dbReference>
<dbReference type="WBParaSite" id="TCONS_00004063.p1">
    <property type="protein sequence ID" value="TCONS_00004063.p1"/>
    <property type="gene ID" value="XLOC_000994"/>
</dbReference>
<reference evidence="6" key="1">
    <citation type="submission" date="2024-02" db="UniProtKB">
        <authorList>
            <consortium name="WormBaseParasite"/>
        </authorList>
    </citation>
    <scope>IDENTIFICATION</scope>
</reference>
<dbReference type="AlphaFoldDB" id="A0AAF5CZ18"/>
<name>A0AAF5CZ18_STRER</name>
<evidence type="ECO:0000259" key="4">
    <source>
        <dbReference type="PROSITE" id="PS50026"/>
    </source>
</evidence>
<evidence type="ECO:0000256" key="3">
    <source>
        <dbReference type="SAM" id="SignalP"/>
    </source>
</evidence>
<dbReference type="InterPro" id="IPR053295">
    <property type="entry name" value="Innate_immunity_reg"/>
</dbReference>
<keyword evidence="2" id="KW-0472">Membrane</keyword>
<feature type="disulfide bond" evidence="1">
    <location>
        <begin position="79"/>
        <end position="88"/>
    </location>
</feature>
<feature type="domain" description="EGF-like" evidence="4">
    <location>
        <begin position="55"/>
        <end position="89"/>
    </location>
</feature>
<organism evidence="5 6">
    <name type="scientific">Strongyloides stercoralis</name>
    <name type="common">Threadworm</name>
    <dbReference type="NCBI Taxonomy" id="6248"/>
    <lineage>
        <taxon>Eukaryota</taxon>
        <taxon>Metazoa</taxon>
        <taxon>Ecdysozoa</taxon>
        <taxon>Nematoda</taxon>
        <taxon>Chromadorea</taxon>
        <taxon>Rhabditida</taxon>
        <taxon>Tylenchina</taxon>
        <taxon>Panagrolaimomorpha</taxon>
        <taxon>Strongyloidoidea</taxon>
        <taxon>Strongyloididae</taxon>
        <taxon>Strongyloides</taxon>
    </lineage>
</organism>
<protein>
    <submittedName>
        <fullName evidence="6">EGF-like domain-containing protein</fullName>
    </submittedName>
</protein>